<dbReference type="PRINTS" id="PR00463">
    <property type="entry name" value="EP450I"/>
</dbReference>
<evidence type="ECO:0000256" key="2">
    <source>
        <dbReference type="ARBA" id="ARBA00022617"/>
    </source>
</evidence>
<sequence>MGATEHPALLQHTGIPVSLVILGLSFLVFAAWLVRRDRRLAHIPGPAWCRFTDVPRLRWAWSERIHETHIALHRRYGDLVRVGPRCVSIGTPRAIQAVYGTGANLPKGDFYKVLQPLAHGRVVQGLFNTQDEALHRALKRPIAGIYSMTNLVSFEPYVDTTIAALLRQLEARSAAGTGMVDLGAWLQFFAFDVMGEITFSRRFGFLDTGRDVDSMIRDIYGFFAYGSAVGQMPLLDRLWAKNRLVNWFLPAKNSSVVAFAQARAREREAVAEKDEGDSYNSRDFMSRFLETRRKDPSIPSHFLTAWTTSNVQAGSDTTAILLRAIVHFLLTSPASLQKLRAELDSARHAGHLGAASTNGIVFWKESRDLPYLDACIKEAGRLHSPVGLAMERVVSSAKGLEVCGTHLPKGTVVGLNPWVVHRDPRIFGDDADEWNPDRWMRPKDETRAAMERSLLTFGAGHRTCLGKNISYLEIYKLIPTLFAKYDITFATPDEWKLVNHWLVFQQGLNVRIRRLLRRVARRRGVKLGRLAVHAVALGNRKVDGLKRGKEIAGAGLYGDQVLDEPRDGLAAHGGRRGDVLVEELVGAVEVGPVADVGRLVSMDNEQRLLDTPSPSHAPSTHMLTMSSCTIDTRTRTLSPAATLAILTAYTLPLNSTNGTCCCVPFSYTVA</sequence>
<comment type="caution">
    <text evidence="9">The sequence shown here is derived from an EMBL/GenBank/DDBJ whole genome shotgun (WGS) entry which is preliminary data.</text>
</comment>
<evidence type="ECO:0000256" key="6">
    <source>
        <dbReference type="PIRSR" id="PIRSR602401-1"/>
    </source>
</evidence>
<dbReference type="RefSeq" id="XP_016589218.1">
    <property type="nucleotide sequence ID" value="XM_016729140.1"/>
</dbReference>
<dbReference type="InterPro" id="IPR001128">
    <property type="entry name" value="Cyt_P450"/>
</dbReference>
<dbReference type="GeneID" id="27664417"/>
<keyword evidence="7" id="KW-0503">Monooxygenase</keyword>
<keyword evidence="2 6" id="KW-0349">Heme</keyword>
<dbReference type="VEuPathDB" id="FungiDB:SPSK_02268"/>
<dbReference type="PANTHER" id="PTHR24305:SF235">
    <property type="entry name" value="CYTOCHROME P450 MONOOXYGENASE APDB-RELATED"/>
    <property type="match status" value="1"/>
</dbReference>
<comment type="similarity">
    <text evidence="7">Belongs to the cytochrome P450 family.</text>
</comment>
<dbReference type="OrthoDB" id="3934656at2759"/>
<dbReference type="PANTHER" id="PTHR24305">
    <property type="entry name" value="CYTOCHROME P450"/>
    <property type="match status" value="1"/>
</dbReference>
<dbReference type="GO" id="GO:0044550">
    <property type="term" value="P:secondary metabolite biosynthetic process"/>
    <property type="evidence" value="ECO:0007669"/>
    <property type="project" value="UniProtKB-ARBA"/>
</dbReference>
<keyword evidence="8" id="KW-1133">Transmembrane helix</keyword>
<proteinExistence type="inferred from homology"/>
<accession>A0A0F2MA77</accession>
<evidence type="ECO:0000256" key="7">
    <source>
        <dbReference type="RuleBase" id="RU000461"/>
    </source>
</evidence>
<evidence type="ECO:0000313" key="9">
    <source>
        <dbReference type="EMBL" id="KJR86542.1"/>
    </source>
</evidence>
<evidence type="ECO:0000256" key="5">
    <source>
        <dbReference type="ARBA" id="ARBA00023004"/>
    </source>
</evidence>
<dbReference type="PROSITE" id="PS00086">
    <property type="entry name" value="CYTOCHROME_P450"/>
    <property type="match status" value="1"/>
</dbReference>
<evidence type="ECO:0000256" key="4">
    <source>
        <dbReference type="ARBA" id="ARBA00023002"/>
    </source>
</evidence>
<keyword evidence="3 6" id="KW-0479">Metal-binding</keyword>
<dbReference type="PRINTS" id="PR00385">
    <property type="entry name" value="P450"/>
</dbReference>
<keyword evidence="4 7" id="KW-0560">Oxidoreductase</keyword>
<reference evidence="9 10" key="1">
    <citation type="journal article" date="2014" name="BMC Genomics">
        <title>Comparative genomics of the major fungal agents of human and animal Sporotrichosis: Sporothrix schenckii and Sporothrix brasiliensis.</title>
        <authorList>
            <person name="Teixeira M.M."/>
            <person name="de Almeida L.G."/>
            <person name="Kubitschek-Barreira P."/>
            <person name="Alves F.L."/>
            <person name="Kioshima E.S."/>
            <person name="Abadio A.K."/>
            <person name="Fernandes L."/>
            <person name="Derengowski L.S."/>
            <person name="Ferreira K.S."/>
            <person name="Souza R.C."/>
            <person name="Ruiz J.C."/>
            <person name="de Andrade N.C."/>
            <person name="Paes H.C."/>
            <person name="Nicola A.M."/>
            <person name="Albuquerque P."/>
            <person name="Gerber A.L."/>
            <person name="Martins V.P."/>
            <person name="Peconick L.D."/>
            <person name="Neto A.V."/>
            <person name="Chaucanez C.B."/>
            <person name="Silva P.A."/>
            <person name="Cunha O.L."/>
            <person name="de Oliveira F.F."/>
            <person name="dos Santos T.C."/>
            <person name="Barros A.L."/>
            <person name="Soares M.A."/>
            <person name="de Oliveira L.M."/>
            <person name="Marini M.M."/>
            <person name="Villalobos-Duno H."/>
            <person name="Cunha M.M."/>
            <person name="de Hoog S."/>
            <person name="da Silveira J.F."/>
            <person name="Henrissat B."/>
            <person name="Nino-Vega G.A."/>
            <person name="Cisalpino P.S."/>
            <person name="Mora-Montes H.M."/>
            <person name="Almeida S.R."/>
            <person name="Stajich J.E."/>
            <person name="Lopes-Bezerra L.M."/>
            <person name="Vasconcelos A.T."/>
            <person name="Felipe M.S."/>
        </authorList>
    </citation>
    <scope>NUCLEOTIDE SEQUENCE [LARGE SCALE GENOMIC DNA]</scope>
    <source>
        <strain evidence="9 10">1099-18</strain>
    </source>
</reference>
<organism evidence="9 10">
    <name type="scientific">Sporothrix schenckii 1099-18</name>
    <dbReference type="NCBI Taxonomy" id="1397361"/>
    <lineage>
        <taxon>Eukaryota</taxon>
        <taxon>Fungi</taxon>
        <taxon>Dikarya</taxon>
        <taxon>Ascomycota</taxon>
        <taxon>Pezizomycotina</taxon>
        <taxon>Sordariomycetes</taxon>
        <taxon>Sordariomycetidae</taxon>
        <taxon>Ophiostomatales</taxon>
        <taxon>Ophiostomataceae</taxon>
        <taxon>Sporothrix</taxon>
    </lineage>
</organism>
<dbReference type="FunFam" id="1.10.630.10:FF:000050">
    <property type="entry name" value="Cytochrome P450 monooxygenase"/>
    <property type="match status" value="1"/>
</dbReference>
<evidence type="ECO:0000256" key="8">
    <source>
        <dbReference type="SAM" id="Phobius"/>
    </source>
</evidence>
<reference evidence="9 10" key="2">
    <citation type="journal article" date="2015" name="Eukaryot. Cell">
        <title>Asexual propagation of a virulent clone complex in a human and feline outbreak of sporotrichosis.</title>
        <authorList>
            <person name="Teixeira Mde M."/>
            <person name="Rodrigues A.M."/>
            <person name="Tsui C.K."/>
            <person name="de Almeida L.G."/>
            <person name="Van Diepeningen A.D."/>
            <person name="van den Ende B.G."/>
            <person name="Fernandes G.F."/>
            <person name="Kano R."/>
            <person name="Hamelin R.C."/>
            <person name="Lopes-Bezerra L.M."/>
            <person name="Vasconcelos A.T."/>
            <person name="de Hoog S."/>
            <person name="de Camargo Z.P."/>
            <person name="Felipe M.S."/>
        </authorList>
    </citation>
    <scope>NUCLEOTIDE SEQUENCE [LARGE SCALE GENOMIC DNA]</scope>
    <source>
        <strain evidence="9 10">1099-18</strain>
    </source>
</reference>
<dbReference type="EMBL" id="AXCR01000006">
    <property type="protein sequence ID" value="KJR86542.1"/>
    <property type="molecule type" value="Genomic_DNA"/>
</dbReference>
<keyword evidence="8" id="KW-0472">Membrane</keyword>
<feature type="transmembrane region" description="Helical" evidence="8">
    <location>
        <begin position="15"/>
        <end position="34"/>
    </location>
</feature>
<gene>
    <name evidence="9" type="ORF">SPSK_02268</name>
</gene>
<dbReference type="GO" id="GO:0005506">
    <property type="term" value="F:iron ion binding"/>
    <property type="evidence" value="ECO:0007669"/>
    <property type="project" value="InterPro"/>
</dbReference>
<dbReference type="InterPro" id="IPR002401">
    <property type="entry name" value="Cyt_P450_E_grp-I"/>
</dbReference>
<dbReference type="GO" id="GO:0020037">
    <property type="term" value="F:heme binding"/>
    <property type="evidence" value="ECO:0007669"/>
    <property type="project" value="InterPro"/>
</dbReference>
<evidence type="ECO:0000256" key="1">
    <source>
        <dbReference type="ARBA" id="ARBA00001971"/>
    </source>
</evidence>
<protein>
    <submittedName>
        <fullName evidence="9">Cytochrome P450 family protein</fullName>
    </submittedName>
</protein>
<dbReference type="CDD" id="cd11060">
    <property type="entry name" value="CYP57A1-like"/>
    <property type="match status" value="1"/>
</dbReference>
<dbReference type="GO" id="GO:0004497">
    <property type="term" value="F:monooxygenase activity"/>
    <property type="evidence" value="ECO:0007669"/>
    <property type="project" value="UniProtKB-KW"/>
</dbReference>
<dbReference type="InterPro" id="IPR036396">
    <property type="entry name" value="Cyt_P450_sf"/>
</dbReference>
<dbReference type="Pfam" id="PF00067">
    <property type="entry name" value="p450"/>
    <property type="match status" value="1"/>
</dbReference>
<dbReference type="GO" id="GO:0016705">
    <property type="term" value="F:oxidoreductase activity, acting on paired donors, with incorporation or reduction of molecular oxygen"/>
    <property type="evidence" value="ECO:0007669"/>
    <property type="project" value="InterPro"/>
</dbReference>
<dbReference type="SUPFAM" id="SSF48264">
    <property type="entry name" value="Cytochrome P450"/>
    <property type="match status" value="1"/>
</dbReference>
<dbReference type="InterPro" id="IPR017972">
    <property type="entry name" value="Cyt_P450_CS"/>
</dbReference>
<dbReference type="AlphaFoldDB" id="A0A0F2MA77"/>
<feature type="binding site" description="axial binding residue" evidence="6">
    <location>
        <position position="464"/>
    </location>
    <ligand>
        <name>heme</name>
        <dbReference type="ChEBI" id="CHEBI:30413"/>
    </ligand>
    <ligandPart>
        <name>Fe</name>
        <dbReference type="ChEBI" id="CHEBI:18248"/>
    </ligandPart>
</feature>
<keyword evidence="5 6" id="KW-0408">Iron</keyword>
<keyword evidence="8" id="KW-0812">Transmembrane</keyword>
<dbReference type="InterPro" id="IPR050121">
    <property type="entry name" value="Cytochrome_P450_monoxygenase"/>
</dbReference>
<evidence type="ECO:0000313" key="10">
    <source>
        <dbReference type="Proteomes" id="UP000033710"/>
    </source>
</evidence>
<dbReference type="KEGG" id="ssck:SPSK_02268"/>
<dbReference type="Gene3D" id="1.10.630.10">
    <property type="entry name" value="Cytochrome P450"/>
    <property type="match status" value="1"/>
</dbReference>
<comment type="cofactor">
    <cofactor evidence="1 6">
        <name>heme</name>
        <dbReference type="ChEBI" id="CHEBI:30413"/>
    </cofactor>
</comment>
<evidence type="ECO:0000256" key="3">
    <source>
        <dbReference type="ARBA" id="ARBA00022723"/>
    </source>
</evidence>
<dbReference type="Proteomes" id="UP000033710">
    <property type="component" value="Unassembled WGS sequence"/>
</dbReference>
<name>A0A0F2MA77_SPOSC</name>